<gene>
    <name evidence="3" type="ORF">METZ01_LOCUS125080</name>
</gene>
<dbReference type="GO" id="GO:0046872">
    <property type="term" value="F:metal ion binding"/>
    <property type="evidence" value="ECO:0007669"/>
    <property type="project" value="InterPro"/>
</dbReference>
<protein>
    <recommendedName>
        <fullName evidence="4">Peptidase M16 C-terminal domain-containing protein</fullName>
    </recommendedName>
</protein>
<dbReference type="InterPro" id="IPR050361">
    <property type="entry name" value="MPP/UQCRC_Complex"/>
</dbReference>
<sequence>MKNYFSKKIVVDEPQSGLSTFVMPTSVKDVITFAGSLPCGTLYSPRQNSEISALAAGMLDKGTKNKDKFEVSDILESVGAEINFFNTAYHVHFTGYCLKSDLETVLCLLCEQLRTPLFLEKELSTLKKRLVGNLERSKEDTKKQATIGLLRELYPPDHPNYALTTDEKIERVSLVKTKEIKTFHKKTYRLGGFNFSAVGDVSPDTINKLLKEQFSGWKKGSDIPYQLDLKARPVKSKECRIPIPDKQSIDMYLGQAIGINRRHKDYYPLKMAIYVLGGNFSARLMQTIRDEAGLTYGIGASLSGTGFGSDGYWSTWATFAPDLLKKGKGATHNQIQEWYNKGITEKELKEKKTTLTGAYQVGLDSTGGLAARILSNAEQGEKTEHLDKYPEIIKNISLDKVNKTIKKYIKPKQLTFVAAGTFDD</sequence>
<dbReference type="InterPro" id="IPR007863">
    <property type="entry name" value="Peptidase_M16_C"/>
</dbReference>
<organism evidence="3">
    <name type="scientific">marine metagenome</name>
    <dbReference type="NCBI Taxonomy" id="408172"/>
    <lineage>
        <taxon>unclassified sequences</taxon>
        <taxon>metagenomes</taxon>
        <taxon>ecological metagenomes</taxon>
    </lineage>
</organism>
<dbReference type="PANTHER" id="PTHR11851:SF224">
    <property type="entry name" value="PROCESSING PROTEASE"/>
    <property type="match status" value="1"/>
</dbReference>
<dbReference type="InterPro" id="IPR011249">
    <property type="entry name" value="Metalloenz_LuxS/M16"/>
</dbReference>
<dbReference type="Pfam" id="PF05193">
    <property type="entry name" value="Peptidase_M16_C"/>
    <property type="match status" value="1"/>
</dbReference>
<dbReference type="AlphaFoldDB" id="A0A381Y534"/>
<feature type="domain" description="Peptidase M16 C-terminal" evidence="2">
    <location>
        <begin position="178"/>
        <end position="355"/>
    </location>
</feature>
<dbReference type="Pfam" id="PF00675">
    <property type="entry name" value="Peptidase_M16"/>
    <property type="match status" value="1"/>
</dbReference>
<dbReference type="SUPFAM" id="SSF63411">
    <property type="entry name" value="LuxS/MPP-like metallohydrolase"/>
    <property type="match status" value="2"/>
</dbReference>
<accession>A0A381Y534</accession>
<dbReference type="EMBL" id="UINC01017427">
    <property type="protein sequence ID" value="SVA72226.1"/>
    <property type="molecule type" value="Genomic_DNA"/>
</dbReference>
<dbReference type="PANTHER" id="PTHR11851">
    <property type="entry name" value="METALLOPROTEASE"/>
    <property type="match status" value="1"/>
</dbReference>
<evidence type="ECO:0008006" key="4">
    <source>
        <dbReference type="Google" id="ProtNLM"/>
    </source>
</evidence>
<feature type="domain" description="Peptidase M16 N-terminal" evidence="1">
    <location>
        <begin position="38"/>
        <end position="131"/>
    </location>
</feature>
<evidence type="ECO:0000259" key="1">
    <source>
        <dbReference type="Pfam" id="PF00675"/>
    </source>
</evidence>
<evidence type="ECO:0000313" key="3">
    <source>
        <dbReference type="EMBL" id="SVA72226.1"/>
    </source>
</evidence>
<evidence type="ECO:0000259" key="2">
    <source>
        <dbReference type="Pfam" id="PF05193"/>
    </source>
</evidence>
<dbReference type="Gene3D" id="3.30.830.10">
    <property type="entry name" value="Metalloenzyme, LuxS/M16 peptidase-like"/>
    <property type="match status" value="2"/>
</dbReference>
<proteinExistence type="predicted"/>
<dbReference type="InterPro" id="IPR011765">
    <property type="entry name" value="Pept_M16_N"/>
</dbReference>
<name>A0A381Y534_9ZZZZ</name>
<reference evidence="3" key="1">
    <citation type="submission" date="2018-05" db="EMBL/GenBank/DDBJ databases">
        <authorList>
            <person name="Lanie J.A."/>
            <person name="Ng W.-L."/>
            <person name="Kazmierczak K.M."/>
            <person name="Andrzejewski T.M."/>
            <person name="Davidsen T.M."/>
            <person name="Wayne K.J."/>
            <person name="Tettelin H."/>
            <person name="Glass J.I."/>
            <person name="Rusch D."/>
            <person name="Podicherti R."/>
            <person name="Tsui H.-C.T."/>
            <person name="Winkler M.E."/>
        </authorList>
    </citation>
    <scope>NUCLEOTIDE SEQUENCE</scope>
</reference>